<evidence type="ECO:0000256" key="2">
    <source>
        <dbReference type="RuleBase" id="RU003707"/>
    </source>
</evidence>
<dbReference type="InterPro" id="IPR018376">
    <property type="entry name" value="Enoyl-CoA_hyd/isom_CS"/>
</dbReference>
<dbReference type="Gene3D" id="3.90.226.10">
    <property type="entry name" value="2-enoyl-CoA Hydratase, Chain A, domain 1"/>
    <property type="match status" value="1"/>
</dbReference>
<dbReference type="PROSITE" id="PS00166">
    <property type="entry name" value="ENOYL_COA_HYDRATASE"/>
    <property type="match status" value="1"/>
</dbReference>
<dbReference type="PANTHER" id="PTHR11941:SF54">
    <property type="entry name" value="ENOYL-COA HYDRATASE, MITOCHONDRIAL"/>
    <property type="match status" value="1"/>
</dbReference>
<dbReference type="RefSeq" id="WP_167983510.1">
    <property type="nucleotide sequence ID" value="NZ_JAATEJ010000010.1"/>
</dbReference>
<proteinExistence type="inferred from homology"/>
<dbReference type="InterPro" id="IPR001753">
    <property type="entry name" value="Enoyl-CoA_hydra/iso"/>
</dbReference>
<comment type="similarity">
    <text evidence="1 2">Belongs to the enoyl-CoA hydratase/isomerase family.</text>
</comment>
<dbReference type="EMBL" id="JAATEJ010000010">
    <property type="protein sequence ID" value="NJP44641.1"/>
    <property type="molecule type" value="Genomic_DNA"/>
</dbReference>
<name>A0ABX0ZSR3_9ACTN</name>
<dbReference type="Pfam" id="PF00378">
    <property type="entry name" value="ECH_1"/>
    <property type="match status" value="1"/>
</dbReference>
<evidence type="ECO:0000313" key="4">
    <source>
        <dbReference type="Proteomes" id="UP000734511"/>
    </source>
</evidence>
<dbReference type="CDD" id="cd06558">
    <property type="entry name" value="crotonase-like"/>
    <property type="match status" value="1"/>
</dbReference>
<sequence>MSYQTLLIEHEGPLSWITLNRPHRLNAMNDQLLGELGAALAELRDSGGPVLGIRGAGRAFSSGYDIENDSEEMTGAAERDITEDHDRLEGNLKRFLEIWDHPKPVIAAVHGYCLAGATQLCMFTDITVVAEDAKIGLPSLPMGGGYITPLWTPFVGPKRAKQMSFVPSSRIDGRTAELWGWANYAVPADDLMDDVRALAEKIATIPSPILRVKKMAINRVWDAMGFRNTVLMGAESDAMLHASRPVRALSALITEHGLKGAIAKYSAGDWDPDRG</sequence>
<gene>
    <name evidence="3" type="ORF">HCN08_14740</name>
</gene>
<dbReference type="SUPFAM" id="SSF52096">
    <property type="entry name" value="ClpP/crotonase"/>
    <property type="match status" value="1"/>
</dbReference>
<keyword evidence="4" id="KW-1185">Reference proteome</keyword>
<dbReference type="InterPro" id="IPR029045">
    <property type="entry name" value="ClpP/crotonase-like_dom_sf"/>
</dbReference>
<dbReference type="PANTHER" id="PTHR11941">
    <property type="entry name" value="ENOYL-COA HYDRATASE-RELATED"/>
    <property type="match status" value="1"/>
</dbReference>
<protein>
    <submittedName>
        <fullName evidence="3">Enoyl-CoA hydratase/isomerase family protein</fullName>
    </submittedName>
</protein>
<comment type="caution">
    <text evidence="3">The sequence shown here is derived from an EMBL/GenBank/DDBJ whole genome shotgun (WGS) entry which is preliminary data.</text>
</comment>
<dbReference type="Proteomes" id="UP000734511">
    <property type="component" value="Unassembled WGS sequence"/>
</dbReference>
<accession>A0ABX0ZSR3</accession>
<reference evidence="3 4" key="1">
    <citation type="submission" date="2020-03" db="EMBL/GenBank/DDBJ databases">
        <title>WGS of actinomycetes isolated from Thailand.</title>
        <authorList>
            <person name="Thawai C."/>
        </authorList>
    </citation>
    <scope>NUCLEOTIDE SEQUENCE [LARGE SCALE GENOMIC DNA]</scope>
    <source>
        <strain evidence="3 4">PRB2-1</strain>
    </source>
</reference>
<evidence type="ECO:0000256" key="1">
    <source>
        <dbReference type="ARBA" id="ARBA00005254"/>
    </source>
</evidence>
<organism evidence="3 4">
    <name type="scientific">Actinacidiphila epipremni</name>
    <dbReference type="NCBI Taxonomy" id="2053013"/>
    <lineage>
        <taxon>Bacteria</taxon>
        <taxon>Bacillati</taxon>
        <taxon>Actinomycetota</taxon>
        <taxon>Actinomycetes</taxon>
        <taxon>Kitasatosporales</taxon>
        <taxon>Streptomycetaceae</taxon>
        <taxon>Actinacidiphila</taxon>
    </lineage>
</organism>
<evidence type="ECO:0000313" key="3">
    <source>
        <dbReference type="EMBL" id="NJP44641.1"/>
    </source>
</evidence>